<evidence type="ECO:0000259" key="10">
    <source>
        <dbReference type="Pfam" id="PF01636"/>
    </source>
</evidence>
<dbReference type="GeneID" id="90766620"/>
<dbReference type="Proteomes" id="UP000293719">
    <property type="component" value="Chromosome"/>
</dbReference>
<gene>
    <name evidence="8" type="primary">thrB</name>
    <name evidence="11" type="ORF">E0E05_04865</name>
</gene>
<evidence type="ECO:0000256" key="9">
    <source>
        <dbReference type="NCBIfam" id="TIGR00938"/>
    </source>
</evidence>
<keyword evidence="2 8" id="KW-0808">Transferase</keyword>
<dbReference type="NCBIfam" id="TIGR00938">
    <property type="entry name" value="thrB_alt"/>
    <property type="match status" value="1"/>
</dbReference>
<evidence type="ECO:0000256" key="8">
    <source>
        <dbReference type="HAMAP-Rule" id="MF_00301"/>
    </source>
</evidence>
<dbReference type="EC" id="2.7.1.39" evidence="8 9"/>
<evidence type="ECO:0000313" key="12">
    <source>
        <dbReference type="Proteomes" id="UP000293719"/>
    </source>
</evidence>
<dbReference type="UniPathway" id="UPA00050">
    <property type="reaction ID" value="UER00064"/>
</dbReference>
<organism evidence="11 12">
    <name type="scientific">Roseitalea porphyridii</name>
    <dbReference type="NCBI Taxonomy" id="1852022"/>
    <lineage>
        <taxon>Bacteria</taxon>
        <taxon>Pseudomonadati</taxon>
        <taxon>Pseudomonadota</taxon>
        <taxon>Alphaproteobacteria</taxon>
        <taxon>Hyphomicrobiales</taxon>
        <taxon>Ahrensiaceae</taxon>
        <taxon>Roseitalea</taxon>
    </lineage>
</organism>
<comment type="pathway">
    <text evidence="8">Amino-acid biosynthesis; L-threonine biosynthesis; L-threonine from L-aspartate: step 4/5.</text>
</comment>
<keyword evidence="6 8" id="KW-0067">ATP-binding</keyword>
<dbReference type="Pfam" id="PF01636">
    <property type="entry name" value="APH"/>
    <property type="match status" value="1"/>
</dbReference>
<protein>
    <recommendedName>
        <fullName evidence="8 9">Homoserine kinase</fullName>
        <shortName evidence="8">HK</shortName>
        <shortName evidence="8">HSK</shortName>
        <ecNumber evidence="8 9">2.7.1.39</ecNumber>
    </recommendedName>
</protein>
<dbReference type="PANTHER" id="PTHR21064">
    <property type="entry name" value="AMINOGLYCOSIDE PHOSPHOTRANSFERASE DOMAIN-CONTAINING PROTEIN-RELATED"/>
    <property type="match status" value="1"/>
</dbReference>
<keyword evidence="12" id="KW-1185">Reference proteome</keyword>
<evidence type="ECO:0000256" key="4">
    <source>
        <dbReference type="ARBA" id="ARBA00022741"/>
    </source>
</evidence>
<dbReference type="InterPro" id="IPR002575">
    <property type="entry name" value="Aminoglycoside_PTrfase"/>
</dbReference>
<dbReference type="CDD" id="cd05153">
    <property type="entry name" value="HomoserineK_II"/>
    <property type="match status" value="1"/>
</dbReference>
<reference evidence="11 12" key="1">
    <citation type="journal article" date="2017" name="Int. J. Syst. Evol. Microbiol.">
        <title>Roseitalea porphyridii gen. nov., sp. nov., isolated from a red alga, and reclassification of Hoeflea suaedae Chung et al. 2013 as Pseudohoeflea suaedae gen. nov., comb. nov.</title>
        <authorList>
            <person name="Hyeon J.W."/>
            <person name="Jeong S.E."/>
            <person name="Baek K."/>
            <person name="Jeon C.O."/>
        </authorList>
    </citation>
    <scope>NUCLEOTIDE SEQUENCE [LARGE SCALE GENOMIC DNA]</scope>
    <source>
        <strain evidence="11 12">MA7-20</strain>
    </source>
</reference>
<dbReference type="EMBL" id="CP036532">
    <property type="protein sequence ID" value="QBK29992.1"/>
    <property type="molecule type" value="Genomic_DNA"/>
</dbReference>
<sequence length="327" mass="36059">MAVYTDISEDQLRAFLKPYGVGELLSYKGIAEGVENSNFAVHTRGGQFILTLYEKRVRREDLPYFLGLMEHLATKGISCPLPVRRADGEMLGELAGRPAAMVTFLEGIWMRRPTPVHCAGVGAGMAAMHLAGADFGIRRRNGLTLQDWRPLWKDCLDAHPAMEAGLADETEALLAHLERGWPGGLPEGNIHADLFPDNVFFLGDELSGIIDFYFACTDALAYDVAVALNAWCFERDHSFNITKGKALLDAYHAVRPLTAPEIEALPTLAAGAALRFMLTRLYDWVTTPEGSLVVKKDPDEYVRKMRFHQTIGSASEYGLDTALRATG</sequence>
<keyword evidence="5 8" id="KW-0418">Kinase</keyword>
<evidence type="ECO:0000256" key="6">
    <source>
        <dbReference type="ARBA" id="ARBA00022840"/>
    </source>
</evidence>
<evidence type="ECO:0000256" key="1">
    <source>
        <dbReference type="ARBA" id="ARBA00022605"/>
    </source>
</evidence>
<dbReference type="HAMAP" id="MF_00301">
    <property type="entry name" value="Homoser_kinase_2"/>
    <property type="match status" value="1"/>
</dbReference>
<dbReference type="SUPFAM" id="SSF56112">
    <property type="entry name" value="Protein kinase-like (PK-like)"/>
    <property type="match status" value="1"/>
</dbReference>
<keyword evidence="3 8" id="KW-0791">Threonine biosynthesis</keyword>
<dbReference type="OrthoDB" id="9777460at2"/>
<evidence type="ECO:0000256" key="3">
    <source>
        <dbReference type="ARBA" id="ARBA00022697"/>
    </source>
</evidence>
<evidence type="ECO:0000313" key="11">
    <source>
        <dbReference type="EMBL" id="QBK29992.1"/>
    </source>
</evidence>
<evidence type="ECO:0000256" key="5">
    <source>
        <dbReference type="ARBA" id="ARBA00022777"/>
    </source>
</evidence>
<proteinExistence type="inferred from homology"/>
<keyword evidence="1 8" id="KW-0028">Amino-acid biosynthesis</keyword>
<dbReference type="InterPro" id="IPR050249">
    <property type="entry name" value="Pseudomonas-type_ThrB"/>
</dbReference>
<dbReference type="GO" id="GO:0009088">
    <property type="term" value="P:threonine biosynthetic process"/>
    <property type="evidence" value="ECO:0007669"/>
    <property type="project" value="UniProtKB-UniRule"/>
</dbReference>
<comment type="similarity">
    <text evidence="7 8">Belongs to the pseudomonas-type ThrB family.</text>
</comment>
<dbReference type="NCBIfam" id="NF003558">
    <property type="entry name" value="PRK05231.1"/>
    <property type="match status" value="1"/>
</dbReference>
<dbReference type="KEGG" id="rpod:E0E05_04865"/>
<dbReference type="Gene3D" id="3.90.1200.10">
    <property type="match status" value="1"/>
</dbReference>
<dbReference type="InterPro" id="IPR005280">
    <property type="entry name" value="Homoserine_kinase_II"/>
</dbReference>
<evidence type="ECO:0000256" key="2">
    <source>
        <dbReference type="ARBA" id="ARBA00022679"/>
    </source>
</evidence>
<keyword evidence="4 8" id="KW-0547">Nucleotide-binding</keyword>
<dbReference type="InterPro" id="IPR011009">
    <property type="entry name" value="Kinase-like_dom_sf"/>
</dbReference>
<evidence type="ECO:0000256" key="7">
    <source>
        <dbReference type="ARBA" id="ARBA00038240"/>
    </source>
</evidence>
<accession>A0A4P6UYA1</accession>
<dbReference type="PANTHER" id="PTHR21064:SF6">
    <property type="entry name" value="AMINOGLYCOSIDE PHOSPHOTRANSFERASE DOMAIN-CONTAINING PROTEIN"/>
    <property type="match status" value="1"/>
</dbReference>
<dbReference type="Gene3D" id="3.30.200.20">
    <property type="entry name" value="Phosphorylase Kinase, domain 1"/>
    <property type="match status" value="1"/>
</dbReference>
<dbReference type="GO" id="GO:0004413">
    <property type="term" value="F:homoserine kinase activity"/>
    <property type="evidence" value="ECO:0007669"/>
    <property type="project" value="UniProtKB-UniRule"/>
</dbReference>
<dbReference type="RefSeq" id="WP_131615698.1">
    <property type="nucleotide sequence ID" value="NZ_CP036532.1"/>
</dbReference>
<feature type="domain" description="Aminoglycoside phosphotransferase" evidence="10">
    <location>
        <begin position="27"/>
        <end position="257"/>
    </location>
</feature>
<name>A0A4P6UYA1_9HYPH</name>
<dbReference type="GO" id="GO:0005524">
    <property type="term" value="F:ATP binding"/>
    <property type="evidence" value="ECO:0007669"/>
    <property type="project" value="UniProtKB-KW"/>
</dbReference>
<dbReference type="AlphaFoldDB" id="A0A4P6UYA1"/>
<comment type="catalytic activity">
    <reaction evidence="8">
        <text>L-homoserine + ATP = O-phospho-L-homoserine + ADP + H(+)</text>
        <dbReference type="Rhea" id="RHEA:13985"/>
        <dbReference type="ChEBI" id="CHEBI:15378"/>
        <dbReference type="ChEBI" id="CHEBI:30616"/>
        <dbReference type="ChEBI" id="CHEBI:57476"/>
        <dbReference type="ChEBI" id="CHEBI:57590"/>
        <dbReference type="ChEBI" id="CHEBI:456216"/>
        <dbReference type="EC" id="2.7.1.39"/>
    </reaction>
</comment>